<dbReference type="Proteomes" id="UP001530400">
    <property type="component" value="Unassembled WGS sequence"/>
</dbReference>
<keyword evidence="3" id="KW-1185">Reference proteome</keyword>
<proteinExistence type="predicted"/>
<organism evidence="2 3">
    <name type="scientific">Cyclotella atomus</name>
    <dbReference type="NCBI Taxonomy" id="382360"/>
    <lineage>
        <taxon>Eukaryota</taxon>
        <taxon>Sar</taxon>
        <taxon>Stramenopiles</taxon>
        <taxon>Ochrophyta</taxon>
        <taxon>Bacillariophyta</taxon>
        <taxon>Coscinodiscophyceae</taxon>
        <taxon>Thalassiosirophycidae</taxon>
        <taxon>Stephanodiscales</taxon>
        <taxon>Stephanodiscaceae</taxon>
        <taxon>Cyclotella</taxon>
    </lineage>
</organism>
<comment type="caution">
    <text evidence="2">The sequence shown here is derived from an EMBL/GenBank/DDBJ whole genome shotgun (WGS) entry which is preliminary data.</text>
</comment>
<evidence type="ECO:0000256" key="1">
    <source>
        <dbReference type="SAM" id="MobiDB-lite"/>
    </source>
</evidence>
<accession>A0ABD3P2E5</accession>
<feature type="compositionally biased region" description="Basic and acidic residues" evidence="1">
    <location>
        <begin position="1"/>
        <end position="10"/>
    </location>
</feature>
<feature type="region of interest" description="Disordered" evidence="1">
    <location>
        <begin position="1"/>
        <end position="20"/>
    </location>
</feature>
<dbReference type="AlphaFoldDB" id="A0ABD3P2E5"/>
<name>A0ABD3P2E5_9STRA</name>
<evidence type="ECO:0008006" key="4">
    <source>
        <dbReference type="Google" id="ProtNLM"/>
    </source>
</evidence>
<gene>
    <name evidence="2" type="ORF">ACHAWO_004789</name>
</gene>
<protein>
    <recommendedName>
        <fullName evidence="4">Hexosyltransferase</fullName>
    </recommendedName>
</protein>
<evidence type="ECO:0000313" key="3">
    <source>
        <dbReference type="Proteomes" id="UP001530400"/>
    </source>
</evidence>
<reference evidence="2 3" key="1">
    <citation type="submission" date="2024-10" db="EMBL/GenBank/DDBJ databases">
        <title>Updated reference genomes for cyclostephanoid diatoms.</title>
        <authorList>
            <person name="Roberts W.R."/>
            <person name="Alverson A.J."/>
        </authorList>
    </citation>
    <scope>NUCLEOTIDE SEQUENCE [LARGE SCALE GENOMIC DNA]</scope>
    <source>
        <strain evidence="2 3">AJA010-31</strain>
    </source>
</reference>
<sequence length="445" mass="50413">MKPYRDDPESARSSSFGVSLRRTAENSPVMEFEMHPIVNRQPQTSFAITNTIKGHQPKLLLIVFVLMVGGYAISRHKPSNKVQQGLAAPATTNQVATGPNSATGALCGRRIPFDLFDTSTWPTPYTPSYYKEEYKPTDSTANTAILITFADTDMNIRSINVFFSAIDMEYEQVSCQLYITKTATWIWGALVSPFFGDRDVLDITLLNKEEEAQARGKELAIFEADHVLNRAKTLTPERLRNRRDTIFRELLRITPYTSKGDSCFTIGLCGLTNIDTYHSASSYIVINLSPSASKKWQLKFYEISGRDHSGAYNMTPDYVKSILKPLNLHTETIFIMGNHSVTEDEEIKRLMEDPELRTKHAVEESDDYDHSDVLHLAVLADVYMADPTSQWSLMIARMRYALGLTNTFVLTETKTDANGEEVWVSYVSEDYLELYDRMHLGPWMG</sequence>
<dbReference type="EMBL" id="JALLPJ020000825">
    <property type="protein sequence ID" value="KAL3781976.1"/>
    <property type="molecule type" value="Genomic_DNA"/>
</dbReference>
<evidence type="ECO:0000313" key="2">
    <source>
        <dbReference type="EMBL" id="KAL3781976.1"/>
    </source>
</evidence>